<dbReference type="InterPro" id="IPR000361">
    <property type="entry name" value="ATAP_core_dom"/>
</dbReference>
<dbReference type="PROSITE" id="PS01152">
    <property type="entry name" value="HESB"/>
    <property type="match status" value="1"/>
</dbReference>
<sequence length="110" mass="12038">MPFEFDMTDNAALRISELIGSESTAKIALRVAVDGGGCSGFMYNYNLVDIINDDDFILEKHGVKIAIDPLSQTFLTKCKLEFIEELGSAYFQISNPNVTAKCGCGNSFNI</sequence>
<dbReference type="Proteomes" id="UP000663842">
    <property type="component" value="Unassembled WGS sequence"/>
</dbReference>
<dbReference type="NCBIfam" id="TIGR00049">
    <property type="entry name" value="iron-sulfur cluster assembly accessory protein"/>
    <property type="match status" value="1"/>
</dbReference>
<dbReference type="SUPFAM" id="SSF89360">
    <property type="entry name" value="HesB-like domain"/>
    <property type="match status" value="1"/>
</dbReference>
<dbReference type="EMBL" id="CAJNRG010001166">
    <property type="protein sequence ID" value="CAF2028532.1"/>
    <property type="molecule type" value="Genomic_DNA"/>
</dbReference>
<dbReference type="InterPro" id="IPR035903">
    <property type="entry name" value="HesB-like_dom_sf"/>
</dbReference>
<feature type="domain" description="Core" evidence="2">
    <location>
        <begin position="5"/>
        <end position="106"/>
    </location>
</feature>
<gene>
    <name evidence="4" type="ORF">UXM345_LOCUS4399</name>
    <name evidence="3" type="ORF">XDN619_LOCUS4802</name>
</gene>
<evidence type="ECO:0000313" key="3">
    <source>
        <dbReference type="EMBL" id="CAF2028532.1"/>
    </source>
</evidence>
<dbReference type="GO" id="GO:0051537">
    <property type="term" value="F:2 iron, 2 sulfur cluster binding"/>
    <property type="evidence" value="ECO:0007669"/>
    <property type="project" value="TreeGrafter"/>
</dbReference>
<organism evidence="4 5">
    <name type="scientific">Rotaria magnacalcarata</name>
    <dbReference type="NCBI Taxonomy" id="392030"/>
    <lineage>
        <taxon>Eukaryota</taxon>
        <taxon>Metazoa</taxon>
        <taxon>Spiralia</taxon>
        <taxon>Gnathifera</taxon>
        <taxon>Rotifera</taxon>
        <taxon>Eurotatoria</taxon>
        <taxon>Bdelloidea</taxon>
        <taxon>Philodinida</taxon>
        <taxon>Philodinidae</taxon>
        <taxon>Rotaria</taxon>
    </lineage>
</organism>
<dbReference type="GO" id="GO:0016226">
    <property type="term" value="P:iron-sulfur cluster assembly"/>
    <property type="evidence" value="ECO:0007669"/>
    <property type="project" value="InterPro"/>
</dbReference>
<reference evidence="4" key="1">
    <citation type="submission" date="2021-02" db="EMBL/GenBank/DDBJ databases">
        <authorList>
            <person name="Nowell W R."/>
        </authorList>
    </citation>
    <scope>NUCLEOTIDE SEQUENCE</scope>
</reference>
<evidence type="ECO:0000313" key="5">
    <source>
        <dbReference type="Proteomes" id="UP000663842"/>
    </source>
</evidence>
<dbReference type="Pfam" id="PF01521">
    <property type="entry name" value="Fe-S_biosyn"/>
    <property type="match status" value="1"/>
</dbReference>
<accession>A0A819AW00</accession>
<protein>
    <recommendedName>
        <fullName evidence="2">Core domain-containing protein</fullName>
    </recommendedName>
</protein>
<proteinExistence type="inferred from homology"/>
<dbReference type="InterPro" id="IPR017870">
    <property type="entry name" value="FeS_cluster_insertion_CS"/>
</dbReference>
<evidence type="ECO:0000259" key="2">
    <source>
        <dbReference type="Pfam" id="PF01521"/>
    </source>
</evidence>
<dbReference type="EMBL" id="CAJOBF010000300">
    <property type="protein sequence ID" value="CAF3793885.1"/>
    <property type="molecule type" value="Genomic_DNA"/>
</dbReference>
<name>A0A819AW00_9BILA</name>
<comment type="caution">
    <text evidence="4">The sequence shown here is derived from an EMBL/GenBank/DDBJ whole genome shotgun (WGS) entry which is preliminary data.</text>
</comment>
<dbReference type="GO" id="GO:0051539">
    <property type="term" value="F:4 iron, 4 sulfur cluster binding"/>
    <property type="evidence" value="ECO:0007669"/>
    <property type="project" value="TreeGrafter"/>
</dbReference>
<dbReference type="Gene3D" id="2.60.300.12">
    <property type="entry name" value="HesB-like domain"/>
    <property type="match status" value="1"/>
</dbReference>
<dbReference type="GO" id="GO:0005506">
    <property type="term" value="F:iron ion binding"/>
    <property type="evidence" value="ECO:0007669"/>
    <property type="project" value="TreeGrafter"/>
</dbReference>
<dbReference type="InterPro" id="IPR016092">
    <property type="entry name" value="ATAP"/>
</dbReference>
<dbReference type="Proteomes" id="UP000663887">
    <property type="component" value="Unassembled WGS sequence"/>
</dbReference>
<dbReference type="PANTHER" id="PTHR43011">
    <property type="entry name" value="IRON-SULFUR CLUSTER ASSEMBLY 2 HOMOLOG, MITOCHONDRIAL"/>
    <property type="match status" value="1"/>
</dbReference>
<comment type="similarity">
    <text evidence="1">Belongs to the HesB/IscA family.</text>
</comment>
<evidence type="ECO:0000313" key="4">
    <source>
        <dbReference type="EMBL" id="CAF3793885.1"/>
    </source>
</evidence>
<dbReference type="AlphaFoldDB" id="A0A819AW00"/>
<dbReference type="PANTHER" id="PTHR43011:SF1">
    <property type="entry name" value="IRON-SULFUR CLUSTER ASSEMBLY 2 HOMOLOG, MITOCHONDRIAL"/>
    <property type="match status" value="1"/>
</dbReference>
<evidence type="ECO:0000256" key="1">
    <source>
        <dbReference type="ARBA" id="ARBA00006718"/>
    </source>
</evidence>